<dbReference type="SUPFAM" id="SSF53850">
    <property type="entry name" value="Periplasmic binding protein-like II"/>
    <property type="match status" value="1"/>
</dbReference>
<dbReference type="AlphaFoldDB" id="A0A917X5Z9"/>
<dbReference type="Gene3D" id="3.40.190.10">
    <property type="entry name" value="Periplasmic binding protein-like II"/>
    <property type="match status" value="2"/>
</dbReference>
<proteinExistence type="predicted"/>
<dbReference type="Proteomes" id="UP000642070">
    <property type="component" value="Unassembled WGS sequence"/>
</dbReference>
<evidence type="ECO:0000313" key="4">
    <source>
        <dbReference type="Proteomes" id="UP000642070"/>
    </source>
</evidence>
<organism evidence="3 4">
    <name type="scientific">Dactylosporangium sucinum</name>
    <dbReference type="NCBI Taxonomy" id="1424081"/>
    <lineage>
        <taxon>Bacteria</taxon>
        <taxon>Bacillati</taxon>
        <taxon>Actinomycetota</taxon>
        <taxon>Actinomycetes</taxon>
        <taxon>Micromonosporales</taxon>
        <taxon>Micromonosporaceae</taxon>
        <taxon>Dactylosporangium</taxon>
    </lineage>
</organism>
<reference evidence="3" key="1">
    <citation type="journal article" date="2014" name="Int. J. Syst. Evol. Microbiol.">
        <title>Complete genome sequence of Corynebacterium casei LMG S-19264T (=DSM 44701T), isolated from a smear-ripened cheese.</title>
        <authorList>
            <consortium name="US DOE Joint Genome Institute (JGI-PGF)"/>
            <person name="Walter F."/>
            <person name="Albersmeier A."/>
            <person name="Kalinowski J."/>
            <person name="Ruckert C."/>
        </authorList>
    </citation>
    <scope>NUCLEOTIDE SEQUENCE</scope>
    <source>
        <strain evidence="3">JCM 19831</strain>
    </source>
</reference>
<comment type="caution">
    <text evidence="3">The sequence shown here is derived from an EMBL/GenBank/DDBJ whole genome shotgun (WGS) entry which is preliminary data.</text>
</comment>
<name>A0A917X5Z9_9ACTN</name>
<evidence type="ECO:0000256" key="1">
    <source>
        <dbReference type="SAM" id="SignalP"/>
    </source>
</evidence>
<protein>
    <recommendedName>
        <fullName evidence="2">PBP domain-containing protein</fullName>
    </recommendedName>
</protein>
<keyword evidence="4" id="KW-1185">Reference proteome</keyword>
<accession>A0A917X5Z9</accession>
<evidence type="ECO:0000313" key="3">
    <source>
        <dbReference type="EMBL" id="GGM73799.1"/>
    </source>
</evidence>
<feature type="domain" description="PBP" evidence="2">
    <location>
        <begin position="96"/>
        <end position="261"/>
    </location>
</feature>
<keyword evidence="1" id="KW-0732">Signal</keyword>
<feature type="signal peptide" evidence="1">
    <location>
        <begin position="1"/>
        <end position="27"/>
    </location>
</feature>
<dbReference type="EMBL" id="BMPI01000067">
    <property type="protein sequence ID" value="GGM73799.1"/>
    <property type="molecule type" value="Genomic_DNA"/>
</dbReference>
<feature type="chain" id="PRO_5036895854" description="PBP domain-containing protein" evidence="1">
    <location>
        <begin position="28"/>
        <end position="350"/>
    </location>
</feature>
<reference evidence="3" key="2">
    <citation type="submission" date="2020-09" db="EMBL/GenBank/DDBJ databases">
        <authorList>
            <person name="Sun Q."/>
            <person name="Ohkuma M."/>
        </authorList>
    </citation>
    <scope>NUCLEOTIDE SEQUENCE</scope>
    <source>
        <strain evidence="3">JCM 19831</strain>
    </source>
</reference>
<gene>
    <name evidence="3" type="ORF">GCM10007977_089180</name>
</gene>
<sequence>MRTISKVGLGVAGVAVLLFAQATPAGADAAAQGADIVGVGSDTIQYAADFLADGDYLGNPGFNAAGARMFSFDATGDARGTLTTGATVVLRGGNFPVVRPNGSGGGLTYFTQTDTGANHKVQFVRSSRKPSKTENDRAVALGWGGLRCYQMGLDGLKIATSKLVASNAGTGGISAADLKKIYSSPPQITTWGQVTGYNGPNPGATIVPILPPATSGTEQFFIAQLGLTEAQVRTTAEGLVRAEEHDPAPVQSNANAIAPFSTARLVMIHNGYFNNGTAQDPINLLSGGQAFDVTRPVYFIVRNSEINTSWNRALFAPGGFLSQSFLAQPLVEDAAGFTYQYADAGICNTP</sequence>
<dbReference type="RefSeq" id="WP_190256134.1">
    <property type="nucleotide sequence ID" value="NZ_BMPI01000067.1"/>
</dbReference>
<evidence type="ECO:0000259" key="2">
    <source>
        <dbReference type="Pfam" id="PF12849"/>
    </source>
</evidence>
<dbReference type="InterPro" id="IPR024370">
    <property type="entry name" value="PBP_domain"/>
</dbReference>
<dbReference type="Pfam" id="PF12849">
    <property type="entry name" value="PBP_like_2"/>
    <property type="match status" value="1"/>
</dbReference>